<reference evidence="1 2" key="1">
    <citation type="journal article" date="2020" name="BMC Genomics">
        <title>Intraspecific diversification of the crop wild relative Brassica cretica Lam. using demographic model selection.</title>
        <authorList>
            <person name="Kioukis A."/>
            <person name="Michalopoulou V.A."/>
            <person name="Briers L."/>
            <person name="Pirintsos S."/>
            <person name="Studholme D.J."/>
            <person name="Pavlidis P."/>
            <person name="Sarris P.F."/>
        </authorList>
    </citation>
    <scope>NUCLEOTIDE SEQUENCE [LARGE SCALE GENOMIC DNA]</scope>
    <source>
        <strain evidence="2">cv. PFS-1207/04</strain>
    </source>
</reference>
<protein>
    <submittedName>
        <fullName evidence="1">Uncharacterized protein</fullName>
    </submittedName>
</protein>
<evidence type="ECO:0000313" key="2">
    <source>
        <dbReference type="Proteomes" id="UP000266723"/>
    </source>
</evidence>
<dbReference type="EMBL" id="QGKV02000832">
    <property type="protein sequence ID" value="KAF3552642.1"/>
    <property type="molecule type" value="Genomic_DNA"/>
</dbReference>
<dbReference type="Proteomes" id="UP000266723">
    <property type="component" value="Unassembled WGS sequence"/>
</dbReference>
<name>A0ABQ7CMB3_BRACR</name>
<evidence type="ECO:0000313" key="1">
    <source>
        <dbReference type="EMBL" id="KAF3552642.1"/>
    </source>
</evidence>
<comment type="caution">
    <text evidence="1">The sequence shown here is derived from an EMBL/GenBank/DDBJ whole genome shotgun (WGS) entry which is preliminary data.</text>
</comment>
<sequence>MCQSVKDLPDNVKDKSWRDMIYEALLEAVENGNKEFFIEIVKCNPQLLWISDQAVSGRNLFQLAVVVFRKDKILSLIHGLDDRN</sequence>
<organism evidence="1 2">
    <name type="scientific">Brassica cretica</name>
    <name type="common">Mustard</name>
    <dbReference type="NCBI Taxonomy" id="69181"/>
    <lineage>
        <taxon>Eukaryota</taxon>
        <taxon>Viridiplantae</taxon>
        <taxon>Streptophyta</taxon>
        <taxon>Embryophyta</taxon>
        <taxon>Tracheophyta</taxon>
        <taxon>Spermatophyta</taxon>
        <taxon>Magnoliopsida</taxon>
        <taxon>eudicotyledons</taxon>
        <taxon>Gunneridae</taxon>
        <taxon>Pentapetalae</taxon>
        <taxon>rosids</taxon>
        <taxon>malvids</taxon>
        <taxon>Brassicales</taxon>
        <taxon>Brassicaceae</taxon>
        <taxon>Brassiceae</taxon>
        <taxon>Brassica</taxon>
    </lineage>
</organism>
<gene>
    <name evidence="1" type="ORF">DY000_02000172</name>
</gene>
<keyword evidence="2" id="KW-1185">Reference proteome</keyword>
<accession>A0ABQ7CMB3</accession>
<proteinExistence type="predicted"/>